<keyword evidence="1" id="KW-0812">Transmembrane</keyword>
<evidence type="ECO:0008006" key="4">
    <source>
        <dbReference type="Google" id="ProtNLM"/>
    </source>
</evidence>
<dbReference type="Proteomes" id="UP001623852">
    <property type="component" value="Chromosome"/>
</dbReference>
<accession>A0ABZ2UB16</accession>
<sequence>MFTNISWSSYLTALGVVVLIWYFIILLKFYYKDFLKIFSGEKKLKFTSFRNATKNKIERTGAQKSLSSSFSESFDTLEDAEELSARILQAVMESNEKNFSKEHFQNYLRMVLDEYPYVKISSLRENINKLMVTESSKYPNLLLTLSEADSLWEGSVF</sequence>
<evidence type="ECO:0000313" key="2">
    <source>
        <dbReference type="EMBL" id="WYZ18597.1"/>
    </source>
</evidence>
<evidence type="ECO:0000313" key="3">
    <source>
        <dbReference type="Proteomes" id="UP001623852"/>
    </source>
</evidence>
<keyword evidence="1" id="KW-1133">Transmembrane helix</keyword>
<dbReference type="RefSeq" id="WP_406843503.1">
    <property type="nucleotide sequence ID" value="NZ_CP150845.1"/>
</dbReference>
<feature type="transmembrane region" description="Helical" evidence="1">
    <location>
        <begin position="12"/>
        <end position="31"/>
    </location>
</feature>
<dbReference type="EMBL" id="CP150845">
    <property type="protein sequence ID" value="WYZ18597.1"/>
    <property type="molecule type" value="Genomic_DNA"/>
</dbReference>
<reference evidence="2 3" key="1">
    <citation type="submission" date="2024-03" db="EMBL/GenBank/DDBJ databases">
        <title>Flavobacterium soyae.</title>
        <authorList>
            <person name="Zheng W."/>
        </authorList>
    </citation>
    <scope>NUCLEOTIDE SEQUENCE [LARGE SCALE GENOMIC DNA]</scope>
    <source>
        <strain evidence="2 3">55</strain>
    </source>
</reference>
<protein>
    <recommendedName>
        <fullName evidence="4">DUF4760 domain-containing protein</fullName>
    </recommendedName>
</protein>
<gene>
    <name evidence="2" type="ORF">AABD74_15660</name>
</gene>
<organism evidence="2 3">
    <name type="scientific">Flavobacterium soyae</name>
    <dbReference type="NCBI Taxonomy" id="2903098"/>
    <lineage>
        <taxon>Bacteria</taxon>
        <taxon>Pseudomonadati</taxon>
        <taxon>Bacteroidota</taxon>
        <taxon>Flavobacteriia</taxon>
        <taxon>Flavobacteriales</taxon>
        <taxon>Flavobacteriaceae</taxon>
        <taxon>Flavobacterium</taxon>
    </lineage>
</organism>
<proteinExistence type="predicted"/>
<keyword evidence="1" id="KW-0472">Membrane</keyword>
<name>A0ABZ2UB16_9FLAO</name>
<evidence type="ECO:0000256" key="1">
    <source>
        <dbReference type="SAM" id="Phobius"/>
    </source>
</evidence>
<keyword evidence="3" id="KW-1185">Reference proteome</keyword>